<dbReference type="PANTHER" id="PTHR30625:SF11">
    <property type="entry name" value="MOTA_TOLQ_EXBB PROTON CHANNEL DOMAIN-CONTAINING PROTEIN"/>
    <property type="match status" value="1"/>
</dbReference>
<gene>
    <name evidence="9" type="ORF">SAMN02745124_02683</name>
</gene>
<sequence length="205" mass="22054">MTLPEQLLAPCQQLADYLRAGGIVMLPLIAVSVLMWLLIVERALFIRRLQRRSMSFEDAGEHLRSGRLPRSGASGGITGLLVQRFLTARSGRTEVDRYILDETVTTLQRSLSARLPVIGVLAAIAPLLGLLGTVLGMIATFEVMAIFGTGNARAMAGGISEALISTQTGLLVAIPGLYMKGFLDRRAGNLAKHLGAAGLYLRRQL</sequence>
<dbReference type="EMBL" id="FQXS01000016">
    <property type="protein sequence ID" value="SHH93720.1"/>
    <property type="molecule type" value="Genomic_DNA"/>
</dbReference>
<accession>A0A1M5X1W1</accession>
<dbReference type="AlphaFoldDB" id="A0A1M5X1W1"/>
<evidence type="ECO:0000256" key="5">
    <source>
        <dbReference type="ARBA" id="ARBA00023136"/>
    </source>
</evidence>
<keyword evidence="10" id="KW-1185">Reference proteome</keyword>
<evidence type="ECO:0000256" key="7">
    <source>
        <dbReference type="SAM" id="Phobius"/>
    </source>
</evidence>
<keyword evidence="5 7" id="KW-0472">Membrane</keyword>
<dbReference type="PANTHER" id="PTHR30625">
    <property type="entry name" value="PROTEIN TOLQ"/>
    <property type="match status" value="1"/>
</dbReference>
<evidence type="ECO:0000313" key="9">
    <source>
        <dbReference type="EMBL" id="SHH93720.1"/>
    </source>
</evidence>
<reference evidence="9 10" key="1">
    <citation type="submission" date="2016-11" db="EMBL/GenBank/DDBJ databases">
        <authorList>
            <person name="Jaros S."/>
            <person name="Januszkiewicz K."/>
            <person name="Wedrychowicz H."/>
        </authorList>
    </citation>
    <scope>NUCLEOTIDE SEQUENCE [LARGE SCALE GENOMIC DNA]</scope>
    <source>
        <strain evidence="9 10">DSM 9705</strain>
    </source>
</reference>
<evidence type="ECO:0000259" key="8">
    <source>
        <dbReference type="Pfam" id="PF01618"/>
    </source>
</evidence>
<protein>
    <submittedName>
        <fullName evidence="9">Outer membrane transport energization protein ExbB</fullName>
    </submittedName>
</protein>
<organism evidence="9 10">
    <name type="scientific">Desulfofustis glycolicus DSM 9705</name>
    <dbReference type="NCBI Taxonomy" id="1121409"/>
    <lineage>
        <taxon>Bacteria</taxon>
        <taxon>Pseudomonadati</taxon>
        <taxon>Thermodesulfobacteriota</taxon>
        <taxon>Desulfobulbia</taxon>
        <taxon>Desulfobulbales</taxon>
        <taxon>Desulfocapsaceae</taxon>
        <taxon>Desulfofustis</taxon>
    </lineage>
</organism>
<proteinExistence type="inferred from homology"/>
<dbReference type="InterPro" id="IPR002898">
    <property type="entry name" value="MotA_ExbB_proton_chnl"/>
</dbReference>
<dbReference type="GO" id="GO:0005886">
    <property type="term" value="C:plasma membrane"/>
    <property type="evidence" value="ECO:0007669"/>
    <property type="project" value="UniProtKB-SubCell"/>
</dbReference>
<keyword evidence="4 7" id="KW-1133">Transmembrane helix</keyword>
<evidence type="ECO:0000313" key="10">
    <source>
        <dbReference type="Proteomes" id="UP000184139"/>
    </source>
</evidence>
<comment type="similarity">
    <text evidence="6">Belongs to the exbB/tolQ family.</text>
</comment>
<keyword evidence="2" id="KW-1003">Cell membrane</keyword>
<evidence type="ECO:0000256" key="6">
    <source>
        <dbReference type="RuleBase" id="RU004057"/>
    </source>
</evidence>
<dbReference type="STRING" id="1121409.SAMN02745124_02683"/>
<name>A0A1M5X1W1_9BACT</name>
<feature type="transmembrane region" description="Helical" evidence="7">
    <location>
        <begin position="117"/>
        <end position="139"/>
    </location>
</feature>
<feature type="transmembrane region" description="Helical" evidence="7">
    <location>
        <begin position="159"/>
        <end position="178"/>
    </location>
</feature>
<keyword evidence="6" id="KW-0813">Transport</keyword>
<dbReference type="Pfam" id="PF01618">
    <property type="entry name" value="MotA_ExbB"/>
    <property type="match status" value="1"/>
</dbReference>
<keyword evidence="3 7" id="KW-0812">Transmembrane</keyword>
<dbReference type="GO" id="GO:0017038">
    <property type="term" value="P:protein import"/>
    <property type="evidence" value="ECO:0007669"/>
    <property type="project" value="TreeGrafter"/>
</dbReference>
<dbReference type="InterPro" id="IPR050790">
    <property type="entry name" value="ExbB/TolQ_transport"/>
</dbReference>
<dbReference type="RefSeq" id="WP_208609793.1">
    <property type="nucleotide sequence ID" value="NZ_FQXS01000016.1"/>
</dbReference>
<evidence type="ECO:0000256" key="2">
    <source>
        <dbReference type="ARBA" id="ARBA00022475"/>
    </source>
</evidence>
<evidence type="ECO:0000256" key="1">
    <source>
        <dbReference type="ARBA" id="ARBA00004651"/>
    </source>
</evidence>
<comment type="subcellular location">
    <subcellularLocation>
        <location evidence="1">Cell membrane</location>
        <topology evidence="1">Multi-pass membrane protein</topology>
    </subcellularLocation>
    <subcellularLocation>
        <location evidence="6">Membrane</location>
        <topology evidence="6">Multi-pass membrane protein</topology>
    </subcellularLocation>
</comment>
<keyword evidence="6" id="KW-0653">Protein transport</keyword>
<evidence type="ECO:0000256" key="4">
    <source>
        <dbReference type="ARBA" id="ARBA00022989"/>
    </source>
</evidence>
<dbReference type="Proteomes" id="UP000184139">
    <property type="component" value="Unassembled WGS sequence"/>
</dbReference>
<evidence type="ECO:0000256" key="3">
    <source>
        <dbReference type="ARBA" id="ARBA00022692"/>
    </source>
</evidence>
<feature type="transmembrane region" description="Helical" evidence="7">
    <location>
        <begin position="20"/>
        <end position="45"/>
    </location>
</feature>
<feature type="domain" description="MotA/TolQ/ExbB proton channel" evidence="8">
    <location>
        <begin position="90"/>
        <end position="192"/>
    </location>
</feature>